<name>A0AAV7MTA6_PLEWA</name>
<organism evidence="1 2">
    <name type="scientific">Pleurodeles waltl</name>
    <name type="common">Iberian ribbed newt</name>
    <dbReference type="NCBI Taxonomy" id="8319"/>
    <lineage>
        <taxon>Eukaryota</taxon>
        <taxon>Metazoa</taxon>
        <taxon>Chordata</taxon>
        <taxon>Craniata</taxon>
        <taxon>Vertebrata</taxon>
        <taxon>Euteleostomi</taxon>
        <taxon>Amphibia</taxon>
        <taxon>Batrachia</taxon>
        <taxon>Caudata</taxon>
        <taxon>Salamandroidea</taxon>
        <taxon>Salamandridae</taxon>
        <taxon>Pleurodelinae</taxon>
        <taxon>Pleurodeles</taxon>
    </lineage>
</organism>
<comment type="caution">
    <text evidence="1">The sequence shown here is derived from an EMBL/GenBank/DDBJ whole genome shotgun (WGS) entry which is preliminary data.</text>
</comment>
<dbReference type="AlphaFoldDB" id="A0AAV7MTA6"/>
<dbReference type="EMBL" id="JANPWB010000013">
    <property type="protein sequence ID" value="KAJ1106981.1"/>
    <property type="molecule type" value="Genomic_DNA"/>
</dbReference>
<keyword evidence="2" id="KW-1185">Reference proteome</keyword>
<gene>
    <name evidence="1" type="ORF">NDU88_004379</name>
</gene>
<accession>A0AAV7MTA6</accession>
<protein>
    <submittedName>
        <fullName evidence="1">Uncharacterized protein</fullName>
    </submittedName>
</protein>
<evidence type="ECO:0000313" key="1">
    <source>
        <dbReference type="EMBL" id="KAJ1106981.1"/>
    </source>
</evidence>
<proteinExistence type="predicted"/>
<evidence type="ECO:0000313" key="2">
    <source>
        <dbReference type="Proteomes" id="UP001066276"/>
    </source>
</evidence>
<reference evidence="1" key="1">
    <citation type="journal article" date="2022" name="bioRxiv">
        <title>Sequencing and chromosome-scale assembly of the giantPleurodeles waltlgenome.</title>
        <authorList>
            <person name="Brown T."/>
            <person name="Elewa A."/>
            <person name="Iarovenko S."/>
            <person name="Subramanian E."/>
            <person name="Araus A.J."/>
            <person name="Petzold A."/>
            <person name="Susuki M."/>
            <person name="Suzuki K.-i.T."/>
            <person name="Hayashi T."/>
            <person name="Toyoda A."/>
            <person name="Oliveira C."/>
            <person name="Osipova E."/>
            <person name="Leigh N.D."/>
            <person name="Simon A."/>
            <person name="Yun M.H."/>
        </authorList>
    </citation>
    <scope>NUCLEOTIDE SEQUENCE</scope>
    <source>
        <strain evidence="1">20211129_DDA</strain>
        <tissue evidence="1">Liver</tissue>
    </source>
</reference>
<dbReference type="Proteomes" id="UP001066276">
    <property type="component" value="Chromosome 9"/>
</dbReference>
<sequence>MQLTRILDMHENKLKVLEEELAIPVRKLGEWKDTEREFLETWDRLNKYVHTKYKQHLYAEGDKACGMLAMLLHTETQKPPVVVVRNSLGLEVKSQLGKITFLLNLQKVYVQPCNAFQAGVATYLADLSMASLTERNKTHLDVPLPKEEIMSAIHAFQTSRAPGGRWPTGRVLSKKSLPLGRVPADGVLGIPTEGEGT</sequence>